<reference evidence="2" key="1">
    <citation type="submission" date="2019-12" db="UniProtKB">
        <authorList>
            <consortium name="WormBaseParasite"/>
        </authorList>
    </citation>
    <scope>IDENTIFICATION</scope>
</reference>
<proteinExistence type="predicted"/>
<evidence type="ECO:0000313" key="1">
    <source>
        <dbReference type="Proteomes" id="UP000046395"/>
    </source>
</evidence>
<evidence type="ECO:0000313" key="2">
    <source>
        <dbReference type="WBParaSite" id="TMUE_2000009096.1"/>
    </source>
</evidence>
<dbReference type="WBParaSite" id="TMUE_2000009096.1">
    <property type="protein sequence ID" value="TMUE_2000009096.1"/>
    <property type="gene ID" value="WBGene00291589"/>
</dbReference>
<protein>
    <submittedName>
        <fullName evidence="2">Ubiquitin-like protease family profile domain-containing protein</fullName>
    </submittedName>
</protein>
<name>A0A5S6QP19_TRIMR</name>
<organism evidence="1 2">
    <name type="scientific">Trichuris muris</name>
    <name type="common">Mouse whipworm</name>
    <dbReference type="NCBI Taxonomy" id="70415"/>
    <lineage>
        <taxon>Eukaryota</taxon>
        <taxon>Metazoa</taxon>
        <taxon>Ecdysozoa</taxon>
        <taxon>Nematoda</taxon>
        <taxon>Enoplea</taxon>
        <taxon>Dorylaimia</taxon>
        <taxon>Trichinellida</taxon>
        <taxon>Trichuridae</taxon>
        <taxon>Trichuris</taxon>
    </lineage>
</organism>
<sequence length="74" mass="8241">MKSSSQNLNLDTEPSGCNAISHASTQDCGLYVVADLLTKKRNKLQIVNRGDLRLRLTNIEPDIEKLLSLRGFQV</sequence>
<keyword evidence="1" id="KW-1185">Reference proteome</keyword>
<dbReference type="AlphaFoldDB" id="A0A5S6QP19"/>
<accession>A0A5S6QP19</accession>
<dbReference type="Proteomes" id="UP000046395">
    <property type="component" value="Unassembled WGS sequence"/>
</dbReference>